<evidence type="ECO:0000313" key="3">
    <source>
        <dbReference type="Proteomes" id="UP000273516"/>
    </source>
</evidence>
<dbReference type="PANTHER" id="PTHR36973">
    <property type="entry name" value="SLL1456 PROTEIN-RELATED"/>
    <property type="match status" value="1"/>
</dbReference>
<dbReference type="GO" id="GO:0008171">
    <property type="term" value="F:O-methyltransferase activity"/>
    <property type="evidence" value="ECO:0007669"/>
    <property type="project" value="TreeGrafter"/>
</dbReference>
<evidence type="ECO:0000259" key="1">
    <source>
        <dbReference type="Pfam" id="PF05050"/>
    </source>
</evidence>
<dbReference type="InterPro" id="IPR029063">
    <property type="entry name" value="SAM-dependent_MTases_sf"/>
</dbReference>
<keyword evidence="2" id="KW-0808">Transferase</keyword>
<dbReference type="PANTHER" id="PTHR36973:SF4">
    <property type="entry name" value="NODULATION PROTEIN"/>
    <property type="match status" value="1"/>
</dbReference>
<reference evidence="2 3" key="1">
    <citation type="submission" date="2018-07" db="EMBL/GenBank/DDBJ databases">
        <authorList>
            <person name="Zhang Y."/>
            <person name="Wang L."/>
            <person name="Ma S."/>
        </authorList>
    </citation>
    <scope>NUCLEOTIDE SEQUENCE [LARGE SCALE GENOMIC DNA]</scope>
    <source>
        <strain evidence="2 3">4-2</strain>
    </source>
</reference>
<sequence>MMDIGREDRSEIRIKHLLAMLAPERKTRIVDIGANPVNQPPYGALRAVGGCEIWGFEPQKAAFDKLVADCGEDEHYFCEAVGSGGQKQLNVCQSRGFTSLLEPNPAAFKYLGRWHQATKVVETVRLNTSRLDDIEGLPDFDLLKIDVQGGEQAVFAGGTDKLKNAVAVVTEIAAIPIYKNQPLLDEQMAMLRGLGYFLHTFLHFTAVPVNSSSGRGRPIPKQKRQLVDGDAVFIRDLLALEEMESERLKHLAILADTTFSSFSLTLRCLDILLARKEVTDDAVTEYVEFLPVKAAG</sequence>
<gene>
    <name evidence="2" type="ORF">C9E81_06765</name>
</gene>
<dbReference type="Gene3D" id="3.40.50.150">
    <property type="entry name" value="Vaccinia Virus protein VP39"/>
    <property type="match status" value="1"/>
</dbReference>
<dbReference type="EMBL" id="QOKZ01000002">
    <property type="protein sequence ID" value="RMC36368.1"/>
    <property type="molecule type" value="Genomic_DNA"/>
</dbReference>
<dbReference type="OrthoDB" id="292760at2"/>
<proteinExistence type="predicted"/>
<dbReference type="Proteomes" id="UP000273516">
    <property type="component" value="Unassembled WGS sequence"/>
</dbReference>
<organism evidence="2 3">
    <name type="scientific">Paracoccus alkanivorans</name>
    <dbReference type="NCBI Taxonomy" id="2116655"/>
    <lineage>
        <taxon>Bacteria</taxon>
        <taxon>Pseudomonadati</taxon>
        <taxon>Pseudomonadota</taxon>
        <taxon>Alphaproteobacteria</taxon>
        <taxon>Rhodobacterales</taxon>
        <taxon>Paracoccaceae</taxon>
        <taxon>Paracoccus</taxon>
    </lineage>
</organism>
<evidence type="ECO:0000313" key="2">
    <source>
        <dbReference type="EMBL" id="RMC36368.1"/>
    </source>
</evidence>
<name>A0A3M0MFC1_9RHOB</name>
<dbReference type="RefSeq" id="WP_122111535.1">
    <property type="nucleotide sequence ID" value="NZ_QOKZ01000002.1"/>
</dbReference>
<dbReference type="SUPFAM" id="SSF53335">
    <property type="entry name" value="S-adenosyl-L-methionine-dependent methyltransferases"/>
    <property type="match status" value="1"/>
</dbReference>
<accession>A0A3M0MFC1</accession>
<dbReference type="NCBIfam" id="TIGR01444">
    <property type="entry name" value="fkbM_fam"/>
    <property type="match status" value="1"/>
</dbReference>
<protein>
    <submittedName>
        <fullName evidence="2">FkbM family methyltransferase</fullName>
    </submittedName>
</protein>
<keyword evidence="2" id="KW-0489">Methyltransferase</keyword>
<comment type="caution">
    <text evidence="2">The sequence shown here is derived from an EMBL/GenBank/DDBJ whole genome shotgun (WGS) entry which is preliminary data.</text>
</comment>
<dbReference type="InterPro" id="IPR006342">
    <property type="entry name" value="FkbM_mtfrase"/>
</dbReference>
<keyword evidence="3" id="KW-1185">Reference proteome</keyword>
<dbReference type="GO" id="GO:0032259">
    <property type="term" value="P:methylation"/>
    <property type="evidence" value="ECO:0007669"/>
    <property type="project" value="UniProtKB-KW"/>
</dbReference>
<feature type="domain" description="Methyltransferase FkbM" evidence="1">
    <location>
        <begin position="31"/>
        <end position="196"/>
    </location>
</feature>
<dbReference type="Pfam" id="PF05050">
    <property type="entry name" value="Methyltransf_21"/>
    <property type="match status" value="1"/>
</dbReference>
<dbReference type="InterPro" id="IPR053188">
    <property type="entry name" value="FkbM_Methyltransferase"/>
</dbReference>
<dbReference type="AlphaFoldDB" id="A0A3M0MFC1"/>